<reference evidence="3" key="2">
    <citation type="submission" date="2006-05" db="EMBL/GenBank/DDBJ databases">
        <title>Sequencing of the draft genome and assembly of Desulfuromonas acetoxidans DSM 684.</title>
        <authorList>
            <consortium name="US DOE Joint Genome Institute (JGI-PGF)"/>
            <person name="Copeland A."/>
            <person name="Lucas S."/>
            <person name="Lapidus A."/>
            <person name="Barry K."/>
            <person name="Detter J.C."/>
            <person name="Glavina del Rio T."/>
            <person name="Hammon N."/>
            <person name="Israni S."/>
            <person name="Dalin E."/>
            <person name="Tice H."/>
            <person name="Bruce D."/>
            <person name="Pitluck S."/>
            <person name="Richardson P."/>
        </authorList>
    </citation>
    <scope>NUCLEOTIDE SEQUENCE [LARGE SCALE GENOMIC DNA]</scope>
    <source>
        <strain evidence="3">DSM 684</strain>
    </source>
</reference>
<dbReference type="PANTHER" id="PTHR37533:SF2">
    <property type="entry name" value="FLAGELLAR HOOK-LENGTH CONTROL PROTEIN"/>
    <property type="match status" value="1"/>
</dbReference>
<dbReference type="Proteomes" id="UP000005695">
    <property type="component" value="Unassembled WGS sequence"/>
</dbReference>
<feature type="compositionally biased region" description="Polar residues" evidence="1">
    <location>
        <begin position="1"/>
        <end position="25"/>
    </location>
</feature>
<dbReference type="PANTHER" id="PTHR37533">
    <property type="entry name" value="FLAGELLAR HOOK-LENGTH CONTROL PROTEIN"/>
    <property type="match status" value="1"/>
</dbReference>
<dbReference type="RefSeq" id="WP_006000280.1">
    <property type="nucleotide sequence ID" value="NZ_AAEW02000008.1"/>
</dbReference>
<protein>
    <submittedName>
        <fullName evidence="3">Flagellar hook-length control protein</fullName>
    </submittedName>
</protein>
<dbReference type="Gene3D" id="3.30.750.140">
    <property type="match status" value="1"/>
</dbReference>
<feature type="region of interest" description="Disordered" evidence="1">
    <location>
        <begin position="477"/>
        <end position="499"/>
    </location>
</feature>
<dbReference type="EMBL" id="AAEW02000008">
    <property type="protein sequence ID" value="EAT15809.1"/>
    <property type="molecule type" value="Genomic_DNA"/>
</dbReference>
<dbReference type="InterPro" id="IPR038610">
    <property type="entry name" value="FliK-like_C_sf"/>
</dbReference>
<dbReference type="AlphaFoldDB" id="Q1JZT3"/>
<dbReference type="InterPro" id="IPR052563">
    <property type="entry name" value="FliK"/>
</dbReference>
<feature type="compositionally biased region" description="Polar residues" evidence="1">
    <location>
        <begin position="100"/>
        <end position="109"/>
    </location>
</feature>
<gene>
    <name evidence="3" type="ORF">Dace_2509</name>
</gene>
<name>Q1JZT3_DESA6</name>
<dbReference type="OrthoDB" id="5432473at2"/>
<reference evidence="3" key="1">
    <citation type="submission" date="2006-05" db="EMBL/GenBank/DDBJ databases">
        <title>Annotation of the draft genome assembly of Desulfuromonas acetoxidans DSM 684.</title>
        <authorList>
            <consortium name="US DOE Joint Genome Institute (JGI-ORNL)"/>
            <person name="Larimer F."/>
            <person name="Land M."/>
            <person name="Hauser L."/>
        </authorList>
    </citation>
    <scope>NUCLEOTIDE SEQUENCE [LARGE SCALE GENOMIC DNA]</scope>
    <source>
        <strain evidence="3">DSM 684</strain>
    </source>
</reference>
<evidence type="ECO:0000256" key="1">
    <source>
        <dbReference type="SAM" id="MobiDB-lite"/>
    </source>
</evidence>
<comment type="caution">
    <text evidence="3">The sequence shown here is derived from an EMBL/GenBank/DDBJ whole genome shotgun (WGS) entry which is preliminary data.</text>
</comment>
<dbReference type="CDD" id="cd17470">
    <property type="entry name" value="T3SS_Flik_C"/>
    <property type="match status" value="1"/>
</dbReference>
<evidence type="ECO:0000313" key="4">
    <source>
        <dbReference type="Proteomes" id="UP000005695"/>
    </source>
</evidence>
<feature type="domain" description="Flagellar hook-length control protein-like C-terminal" evidence="2">
    <location>
        <begin position="409"/>
        <end position="486"/>
    </location>
</feature>
<dbReference type="Pfam" id="PF02120">
    <property type="entry name" value="Flg_hook"/>
    <property type="match status" value="1"/>
</dbReference>
<feature type="compositionally biased region" description="Basic and acidic residues" evidence="1">
    <location>
        <begin position="59"/>
        <end position="78"/>
    </location>
</feature>
<keyword evidence="4" id="KW-1185">Reference proteome</keyword>
<feature type="compositionally biased region" description="Basic and acidic residues" evidence="1">
    <location>
        <begin position="112"/>
        <end position="121"/>
    </location>
</feature>
<dbReference type="InterPro" id="IPR021136">
    <property type="entry name" value="Flagellar_hook_control-like_C"/>
</dbReference>
<sequence>MQTLPIATQAVASKSTSTRTGNSGSDTRDFLPTLNKAEAKNATRTEPGGSRRSAPETASRQEIKSQRRGQDQETRQAEQDQDVDTPVSQDAASEVDVPQETAQAANEQETGSEERADKDVVDGTLNAIVATSDPEALPAEEIVAAEGDQEEGVVAGTDVAAETLGDELADELVGPRVHEERQQQTAGLNRAAEAKAAQTAQGVSDPGVADGEPLDEAQLAQKIKEQLVQPASIKAESVQVAAQTMDQLKNSNQVQVEVVDGVAGLNPEGEEDSGKITDPRFASLLNRQDVETVLRQRQTPAQVAANSSGLSANGAEKVAETMLNATTGNKEATVDMAPAKANAAVDALLQRAAGDTTPQADSHQAVVHTAHQQAPSATSSTFAPGQRPAVNVPDSHIVNQTVEHLSIHARGESSSVTVRLHPEELGELQLRMVMEGDQLKVHLHAQSQQVQDVLERNFPRLRDALQDQGMTVEDFQVSVDSGDAQQQQSFSQQGHNRGQGSVAVTMDADMMAQVAEVVPGAAIDSSSGISVRI</sequence>
<keyword evidence="3" id="KW-0966">Cell projection</keyword>
<keyword evidence="3" id="KW-0969">Cilium</keyword>
<feature type="region of interest" description="Disordered" evidence="1">
    <location>
        <begin position="1"/>
        <end position="121"/>
    </location>
</feature>
<keyword evidence="3" id="KW-0282">Flagellum</keyword>
<organism evidence="3 4">
    <name type="scientific">Desulfuromonas acetoxidans (strain DSM 684 / 11070)</name>
    <dbReference type="NCBI Taxonomy" id="281689"/>
    <lineage>
        <taxon>Bacteria</taxon>
        <taxon>Pseudomonadati</taxon>
        <taxon>Thermodesulfobacteriota</taxon>
        <taxon>Desulfuromonadia</taxon>
        <taxon>Desulfuromonadales</taxon>
        <taxon>Desulfuromonadaceae</taxon>
        <taxon>Desulfuromonas</taxon>
    </lineage>
</organism>
<evidence type="ECO:0000259" key="2">
    <source>
        <dbReference type="Pfam" id="PF02120"/>
    </source>
</evidence>
<evidence type="ECO:0000313" key="3">
    <source>
        <dbReference type="EMBL" id="EAT15809.1"/>
    </source>
</evidence>
<proteinExistence type="predicted"/>
<accession>Q1JZT3</accession>